<organism evidence="2 3">
    <name type="scientific">Synaphobranchus kaupii</name>
    <name type="common">Kaup's arrowtooth eel</name>
    <dbReference type="NCBI Taxonomy" id="118154"/>
    <lineage>
        <taxon>Eukaryota</taxon>
        <taxon>Metazoa</taxon>
        <taxon>Chordata</taxon>
        <taxon>Craniata</taxon>
        <taxon>Vertebrata</taxon>
        <taxon>Euteleostomi</taxon>
        <taxon>Actinopterygii</taxon>
        <taxon>Neopterygii</taxon>
        <taxon>Teleostei</taxon>
        <taxon>Anguilliformes</taxon>
        <taxon>Synaphobranchidae</taxon>
        <taxon>Synaphobranchus</taxon>
    </lineage>
</organism>
<reference evidence="2" key="1">
    <citation type="journal article" date="2023" name="Science">
        <title>Genome structures resolve the early diversification of teleost fishes.</title>
        <authorList>
            <person name="Parey E."/>
            <person name="Louis A."/>
            <person name="Montfort J."/>
            <person name="Bouchez O."/>
            <person name="Roques C."/>
            <person name="Iampietro C."/>
            <person name="Lluch J."/>
            <person name="Castinel A."/>
            <person name="Donnadieu C."/>
            <person name="Desvignes T."/>
            <person name="Floi Bucao C."/>
            <person name="Jouanno E."/>
            <person name="Wen M."/>
            <person name="Mejri S."/>
            <person name="Dirks R."/>
            <person name="Jansen H."/>
            <person name="Henkel C."/>
            <person name="Chen W.J."/>
            <person name="Zahm M."/>
            <person name="Cabau C."/>
            <person name="Klopp C."/>
            <person name="Thompson A.W."/>
            <person name="Robinson-Rechavi M."/>
            <person name="Braasch I."/>
            <person name="Lecointre G."/>
            <person name="Bobe J."/>
            <person name="Postlethwait J.H."/>
            <person name="Berthelot C."/>
            <person name="Roest Crollius H."/>
            <person name="Guiguen Y."/>
        </authorList>
    </citation>
    <scope>NUCLEOTIDE SEQUENCE</scope>
    <source>
        <strain evidence="2">WJC10195</strain>
    </source>
</reference>
<accession>A0A9Q1IT80</accession>
<dbReference type="AlphaFoldDB" id="A0A9Q1IT80"/>
<feature type="compositionally biased region" description="Basic and acidic residues" evidence="1">
    <location>
        <begin position="1"/>
        <end position="14"/>
    </location>
</feature>
<dbReference type="EMBL" id="JAINUF010000008">
    <property type="protein sequence ID" value="KAJ8351579.1"/>
    <property type="molecule type" value="Genomic_DNA"/>
</dbReference>
<comment type="caution">
    <text evidence="2">The sequence shown here is derived from an EMBL/GenBank/DDBJ whole genome shotgun (WGS) entry which is preliminary data.</text>
</comment>
<proteinExistence type="predicted"/>
<feature type="region of interest" description="Disordered" evidence="1">
    <location>
        <begin position="1"/>
        <end position="24"/>
    </location>
</feature>
<name>A0A9Q1IT80_SYNKA</name>
<keyword evidence="3" id="KW-1185">Reference proteome</keyword>
<protein>
    <submittedName>
        <fullName evidence="2">Uncharacterized protein</fullName>
    </submittedName>
</protein>
<evidence type="ECO:0000313" key="2">
    <source>
        <dbReference type="EMBL" id="KAJ8351579.1"/>
    </source>
</evidence>
<evidence type="ECO:0000256" key="1">
    <source>
        <dbReference type="SAM" id="MobiDB-lite"/>
    </source>
</evidence>
<dbReference type="Proteomes" id="UP001152622">
    <property type="component" value="Chromosome 8"/>
</dbReference>
<evidence type="ECO:0000313" key="3">
    <source>
        <dbReference type="Proteomes" id="UP001152622"/>
    </source>
</evidence>
<sequence length="174" mass="19072">MRRSLEVGEGRETGPRQLGRTCHLAPAPTPPAPPCWEGSQCCACAEGVPMIQLGISALRRPHADPLCRSLFERGGVNGLGGCFYTVEGEWPGSSLEIQTGRSLKQHSGDGIHGTLRNTRRRCMFTLKAGDLKLVLTHDIGEYWEHSWDMEPQHSSTGWVTTGSWLAYILSNDLG</sequence>
<gene>
    <name evidence="2" type="ORF">SKAU_G00230550</name>
</gene>